<dbReference type="Proteomes" id="UP000324965">
    <property type="component" value="Unassembled WGS sequence"/>
</dbReference>
<keyword evidence="3" id="KW-0547">Nucleotide-binding</keyword>
<comment type="caution">
    <text evidence="3">The sequence shown here is derived from an EMBL/GenBank/DDBJ whole genome shotgun (WGS) entry which is preliminary data.</text>
</comment>
<proteinExistence type="predicted"/>
<keyword evidence="3" id="KW-0067">ATP-binding</keyword>
<dbReference type="AlphaFoldDB" id="A0A5B0BDY6"/>
<dbReference type="Gene3D" id="3.40.50.300">
    <property type="entry name" value="P-loop containing nucleotide triphosphate hydrolases"/>
    <property type="match status" value="1"/>
</dbReference>
<dbReference type="EMBL" id="VDFC01000028">
    <property type="protein sequence ID" value="KAA0940344.1"/>
    <property type="molecule type" value="Genomic_DNA"/>
</dbReference>
<protein>
    <submittedName>
        <fullName evidence="3">ATP-binding protein</fullName>
    </submittedName>
</protein>
<dbReference type="OrthoDB" id="5167319at2"/>
<organism evidence="3 4">
    <name type="scientific">Streptomyces apricus</name>
    <dbReference type="NCBI Taxonomy" id="1828112"/>
    <lineage>
        <taxon>Bacteria</taxon>
        <taxon>Bacillati</taxon>
        <taxon>Actinomycetota</taxon>
        <taxon>Actinomycetes</taxon>
        <taxon>Kitasatosporales</taxon>
        <taxon>Streptomycetaceae</taxon>
        <taxon>Streptomyces</taxon>
    </lineage>
</organism>
<evidence type="ECO:0000259" key="2">
    <source>
        <dbReference type="SMART" id="SM00382"/>
    </source>
</evidence>
<dbReference type="Pfam" id="PF13191">
    <property type="entry name" value="AAA_16"/>
    <property type="match status" value="1"/>
</dbReference>
<evidence type="ECO:0000256" key="1">
    <source>
        <dbReference type="SAM" id="MobiDB-lite"/>
    </source>
</evidence>
<keyword evidence="4" id="KW-1185">Reference proteome</keyword>
<evidence type="ECO:0000313" key="4">
    <source>
        <dbReference type="Proteomes" id="UP000324965"/>
    </source>
</evidence>
<accession>A0A5B0BDY6</accession>
<dbReference type="SUPFAM" id="SSF52540">
    <property type="entry name" value="P-loop containing nucleoside triphosphate hydrolases"/>
    <property type="match status" value="1"/>
</dbReference>
<reference evidence="3 4" key="1">
    <citation type="submission" date="2019-05" db="EMBL/GenBank/DDBJ databases">
        <authorList>
            <person name="Hariharan J."/>
            <person name="Choudoir M.J."/>
            <person name="Diebold P."/>
            <person name="Panke-Buisse K."/>
            <person name="Buckley D.H."/>
        </authorList>
    </citation>
    <scope>NUCLEOTIDE SEQUENCE [LARGE SCALE GENOMIC DNA]</scope>
    <source>
        <strain evidence="3 4">SUN51</strain>
    </source>
</reference>
<dbReference type="InterPro" id="IPR027417">
    <property type="entry name" value="P-loop_NTPase"/>
</dbReference>
<dbReference type="SMART" id="SM00382">
    <property type="entry name" value="AAA"/>
    <property type="match status" value="1"/>
</dbReference>
<feature type="compositionally biased region" description="Basic and acidic residues" evidence="1">
    <location>
        <begin position="65"/>
        <end position="77"/>
    </location>
</feature>
<gene>
    <name evidence="3" type="ORF">FGF04_09590</name>
</gene>
<dbReference type="InterPro" id="IPR041664">
    <property type="entry name" value="AAA_16"/>
</dbReference>
<evidence type="ECO:0000313" key="3">
    <source>
        <dbReference type="EMBL" id="KAA0940344.1"/>
    </source>
</evidence>
<dbReference type="InterPro" id="IPR003593">
    <property type="entry name" value="AAA+_ATPase"/>
</dbReference>
<dbReference type="CDD" id="cd00009">
    <property type="entry name" value="AAA"/>
    <property type="match status" value="1"/>
</dbReference>
<dbReference type="GO" id="GO:0005524">
    <property type="term" value="F:ATP binding"/>
    <property type="evidence" value="ECO:0007669"/>
    <property type="project" value="UniProtKB-KW"/>
</dbReference>
<name>A0A5B0BDY6_9ACTN</name>
<feature type="domain" description="AAA+ ATPase" evidence="2">
    <location>
        <begin position="175"/>
        <end position="368"/>
    </location>
</feature>
<feature type="region of interest" description="Disordered" evidence="1">
    <location>
        <begin position="42"/>
        <end position="77"/>
    </location>
</feature>
<sequence>MISWNCRGYGGGPVCTERRGHRDDRSHRSSAVTVTRTCGHTAVHRSGAPRSERRVPECGHSSLLHQRESAETRPRRPVDRLISRSSGRLAGWPVPSALRVRGEGLRYACPGHGWSDVTRAPSGTAPVAGCERHVMEAPPRGRIADRIDGARDRVFVGREAELRLLREALDGAPDAPSVLYVHGPGGIGKSTLVRRYAQEAAAAGRTVVHVDGRMVPDTPQAFEKAARTAVRTPRALLLIDTFEYCQDLEGWLRDEFLPGLPADVLVVVAGRHAPDPRWSADPGWAGVLKVVALGDLGRDEAETFLERRGVDPARRAALLAFAAGHPLALVLAVHASAGLDLSASPRWEPAPEVVAPLLRSIVGELPGPRHRLALEVCAQAHVTTESLLRAVVGDDAPELFAWMREQPFVDHCAEGVFPHDVVREALAADLRWRDPERFDRLHGRLHRHLLERIGAAAPGRLLQDVGSLQFLYRGAGHMAQSHAWYTPGLVEDHPYAPSDEADVLALAERGEGPDAVGPVRHWLGNRPQDFRVQRLRGAPAAVAFSAWLRPDPLQGYEDDPVAAAAWEHVGAHGPLVPGEHVVLGRFHVHPRHYQRPSPVMDLMLWRMLGELLRESGPAWSFIVLRDDGFWDAHMAFCDMTPLDRPVVVGGHPYRLFVHDWRAMPPREWLAEKERTLLNGADAPSSSPSSPTAKTTNTMKTAMTRPEFAAAVRSALRDLRRPQALAANPLSRSRLVVDHGMSLRDVLSNAVAGLVTGRGGDKAHQVAGLAFLEGAPTQEAAARRLGMPYSTYRRHLTTAVSRIEEQLWRHEQTGLPLLAP</sequence>